<proteinExistence type="predicted"/>
<dbReference type="PROSITE" id="PS50176">
    <property type="entry name" value="ARM_REPEAT"/>
    <property type="match status" value="1"/>
</dbReference>
<protein>
    <submittedName>
        <fullName evidence="4">Armadillo repeat-containing protein 2 isoform X2</fullName>
    </submittedName>
</protein>
<organism evidence="3 4">
    <name type="scientific">Lingula anatina</name>
    <name type="common">Brachiopod</name>
    <name type="synonym">Lingula unguis</name>
    <dbReference type="NCBI Taxonomy" id="7574"/>
    <lineage>
        <taxon>Eukaryota</taxon>
        <taxon>Metazoa</taxon>
        <taxon>Spiralia</taxon>
        <taxon>Lophotrochozoa</taxon>
        <taxon>Brachiopoda</taxon>
        <taxon>Linguliformea</taxon>
        <taxon>Lingulata</taxon>
        <taxon>Lingulida</taxon>
        <taxon>Linguloidea</taxon>
        <taxon>Lingulidae</taxon>
        <taxon>Lingula</taxon>
    </lineage>
</organism>
<dbReference type="AlphaFoldDB" id="A0A1S3HKL8"/>
<dbReference type="GeneID" id="106155625"/>
<dbReference type="GO" id="GO:0044782">
    <property type="term" value="P:cilium organization"/>
    <property type="evidence" value="ECO:0007669"/>
    <property type="project" value="TreeGrafter"/>
</dbReference>
<dbReference type="Gene3D" id="1.25.10.10">
    <property type="entry name" value="Leucine-rich Repeat Variant"/>
    <property type="match status" value="2"/>
</dbReference>
<feature type="compositionally biased region" description="Low complexity" evidence="2">
    <location>
        <begin position="133"/>
        <end position="144"/>
    </location>
</feature>
<name>A0A1S3HKL8_LINAN</name>
<reference evidence="4" key="1">
    <citation type="submission" date="2025-08" db="UniProtKB">
        <authorList>
            <consortium name="RefSeq"/>
        </authorList>
    </citation>
    <scope>IDENTIFICATION</scope>
    <source>
        <tissue evidence="4">Gonads</tissue>
    </source>
</reference>
<accession>A0A1S3HKL8</accession>
<dbReference type="SUPFAM" id="SSF48371">
    <property type="entry name" value="ARM repeat"/>
    <property type="match status" value="1"/>
</dbReference>
<dbReference type="InterPro" id="IPR011989">
    <property type="entry name" value="ARM-like"/>
</dbReference>
<feature type="compositionally biased region" description="Polar residues" evidence="2">
    <location>
        <begin position="58"/>
        <end position="70"/>
    </location>
</feature>
<sequence length="766" mass="84988">MEAAGDNEKPKTPPAGVVSPPVPRPPVDPNRPIRRTGSRGRLLHSLSVESSSEEISLKTRSGSLQDVSSSGKEEVAPDVLTRRVHSGPKERVGQLLEERGVGDGSESVHRPPSAVTTTSISSQIGSDNELRVKSGGSSRRPSSGGKPGSGGKREEETPAESQFFNKNIAPILEQMAALRKEKDATELSNLCSMLYCTLEQGNMLGRACKRRSAILKTIFKLLDSESPVLRVRLAKLILGLKITGNNLTSVCKLIFKISREESNDMLFIEEEMIAPLLDTMCTTDLSTSQDALVYLLGALKFLSGNTTVGQHLTRHRAVEAYGKLLKAINTATADSKEKMGNVLVQLTAGLRNLVDNEENREDMVSSHVIEEMERSTQLYSADSEVVHNIIRIFSKVTLHSDCCNALNSIPSTYKSFLYLLNQYIQKQDLIVRLTFVIGNLTAKSDDARLRFFQEENAFKTILNIFKTYLELDMKSFSKHKEEVKESGTGSKHPDTVEDIMIKVVRVIANLSINEEVGKQLATNEKCVEWLLHIIDTKDMSTSEELVLNSVATINNLSFYHVPGSAVVKKQQQVTESFLKLLNVQHMEGFVEASRVYGNLTRHKAVRDFLAANKVPEMMVALLDSGSREVVYTACGVLINLMADENKRHILKEEGGISKLIDVLRDFGRSDWQLGSMVCQILWNYSARITSSTDCYGEKEAQELADLLIDYLDEETALDSSDTAGVEEAMLAFLRDVWEEEFCPVANKLLNRIESHQSDFEPLPVPS</sequence>
<feature type="region of interest" description="Disordered" evidence="2">
    <location>
        <begin position="1"/>
        <end position="160"/>
    </location>
</feature>
<dbReference type="InterPro" id="IPR000225">
    <property type="entry name" value="Armadillo"/>
</dbReference>
<feature type="compositionally biased region" description="Polar residues" evidence="2">
    <location>
        <begin position="114"/>
        <end position="126"/>
    </location>
</feature>
<evidence type="ECO:0000313" key="4">
    <source>
        <dbReference type="RefSeq" id="XP_013386011.1"/>
    </source>
</evidence>
<feature type="compositionally biased region" description="Low complexity" evidence="2">
    <location>
        <begin position="43"/>
        <end position="54"/>
    </location>
</feature>
<dbReference type="PANTHER" id="PTHR21356:SF1">
    <property type="entry name" value="ARMADILLO REPEAT-CONTAINING PROTEIN 2"/>
    <property type="match status" value="1"/>
</dbReference>
<feature type="compositionally biased region" description="Basic residues" evidence="2">
    <location>
        <begin position="32"/>
        <end position="42"/>
    </location>
</feature>
<dbReference type="RefSeq" id="XP_013386011.1">
    <property type="nucleotide sequence ID" value="XM_013530557.1"/>
</dbReference>
<dbReference type="Proteomes" id="UP000085678">
    <property type="component" value="Unplaced"/>
</dbReference>
<feature type="compositionally biased region" description="Basic and acidic residues" evidence="2">
    <location>
        <begin position="87"/>
        <end position="109"/>
    </location>
</feature>
<dbReference type="PANTHER" id="PTHR21356">
    <property type="entry name" value="ARMADILLO REPEAT CONTAINING 2"/>
    <property type="match status" value="1"/>
</dbReference>
<evidence type="ECO:0000313" key="3">
    <source>
        <dbReference type="Proteomes" id="UP000085678"/>
    </source>
</evidence>
<feature type="compositionally biased region" description="Basic and acidic residues" evidence="2">
    <location>
        <begin position="1"/>
        <end position="11"/>
    </location>
</feature>
<dbReference type="SMART" id="SM00185">
    <property type="entry name" value="ARM"/>
    <property type="match status" value="4"/>
</dbReference>
<feature type="compositionally biased region" description="Pro residues" evidence="2">
    <location>
        <begin position="20"/>
        <end position="29"/>
    </location>
</feature>
<keyword evidence="3" id="KW-1185">Reference proteome</keyword>
<dbReference type="InterPro" id="IPR038905">
    <property type="entry name" value="ARMC2"/>
</dbReference>
<gene>
    <name evidence="4" type="primary">LOC106155625</name>
</gene>
<evidence type="ECO:0000256" key="1">
    <source>
        <dbReference type="PROSITE-ProRule" id="PRU00259"/>
    </source>
</evidence>
<dbReference type="InterPro" id="IPR016024">
    <property type="entry name" value="ARM-type_fold"/>
</dbReference>
<evidence type="ECO:0000256" key="2">
    <source>
        <dbReference type="SAM" id="MobiDB-lite"/>
    </source>
</evidence>
<dbReference type="OrthoDB" id="247006at2759"/>
<feature type="repeat" description="ARM" evidence="1">
    <location>
        <begin position="613"/>
        <end position="655"/>
    </location>
</feature>